<dbReference type="InterPro" id="IPR038261">
    <property type="entry name" value="GPP34-like_sf"/>
</dbReference>
<gene>
    <name evidence="7" type="ORF">IWQ62_003655</name>
</gene>
<feature type="compositionally biased region" description="Low complexity" evidence="6">
    <location>
        <begin position="149"/>
        <end position="179"/>
    </location>
</feature>
<feature type="compositionally biased region" description="Polar residues" evidence="6">
    <location>
        <begin position="574"/>
        <end position="606"/>
    </location>
</feature>
<evidence type="ECO:0000256" key="2">
    <source>
        <dbReference type="ARBA" id="ARBA00007284"/>
    </source>
</evidence>
<dbReference type="AlphaFoldDB" id="A0A9W8AMG9"/>
<evidence type="ECO:0000256" key="6">
    <source>
        <dbReference type="SAM" id="MobiDB-lite"/>
    </source>
</evidence>
<dbReference type="GO" id="GO:0006890">
    <property type="term" value="P:retrograde vesicle-mediated transport, Golgi to endoplasmic reticulum"/>
    <property type="evidence" value="ECO:0007669"/>
    <property type="project" value="TreeGrafter"/>
</dbReference>
<evidence type="ECO:0000256" key="1">
    <source>
        <dbReference type="ARBA" id="ARBA00004255"/>
    </source>
</evidence>
<dbReference type="GO" id="GO:0031985">
    <property type="term" value="C:Golgi cisterna"/>
    <property type="evidence" value="ECO:0007669"/>
    <property type="project" value="TreeGrafter"/>
</dbReference>
<protein>
    <submittedName>
        <fullName evidence="7">Uncharacterized protein</fullName>
    </submittedName>
</protein>
<accession>A0A9W8AMG9</accession>
<evidence type="ECO:0000313" key="7">
    <source>
        <dbReference type="EMBL" id="KAJ1962045.1"/>
    </source>
</evidence>
<comment type="subcellular location">
    <subcellularLocation>
        <location evidence="1">Golgi apparatus membrane</location>
        <topology evidence="1">Peripheral membrane protein</topology>
        <orientation evidence="1">Cytoplasmic side</orientation>
    </subcellularLocation>
</comment>
<feature type="compositionally biased region" description="Polar residues" evidence="6">
    <location>
        <begin position="393"/>
        <end position="407"/>
    </location>
</feature>
<comment type="caution">
    <text evidence="7">The sequence shown here is derived from an EMBL/GenBank/DDBJ whole genome shotgun (WGS) entry which is preliminary data.</text>
</comment>
<feature type="compositionally biased region" description="Basic and acidic residues" evidence="6">
    <location>
        <begin position="431"/>
        <end position="442"/>
    </location>
</feature>
<evidence type="ECO:0000313" key="8">
    <source>
        <dbReference type="Proteomes" id="UP001150925"/>
    </source>
</evidence>
<dbReference type="GO" id="GO:0070273">
    <property type="term" value="F:phosphatidylinositol-4-phosphate binding"/>
    <property type="evidence" value="ECO:0007669"/>
    <property type="project" value="InterPro"/>
</dbReference>
<reference evidence="7" key="1">
    <citation type="submission" date="2022-07" db="EMBL/GenBank/DDBJ databases">
        <title>Phylogenomic reconstructions and comparative analyses of Kickxellomycotina fungi.</title>
        <authorList>
            <person name="Reynolds N.K."/>
            <person name="Stajich J.E."/>
            <person name="Barry K."/>
            <person name="Grigoriev I.V."/>
            <person name="Crous P."/>
            <person name="Smith M.E."/>
        </authorList>
    </citation>
    <scope>NUCLEOTIDE SEQUENCE</scope>
    <source>
        <strain evidence="7">RSA 1196</strain>
    </source>
</reference>
<keyword evidence="3" id="KW-0333">Golgi apparatus</keyword>
<evidence type="ECO:0000256" key="4">
    <source>
        <dbReference type="ARBA" id="ARBA00023121"/>
    </source>
</evidence>
<dbReference type="Proteomes" id="UP001150925">
    <property type="component" value="Unassembled WGS sequence"/>
</dbReference>
<proteinExistence type="inferred from homology"/>
<dbReference type="InterPro" id="IPR008628">
    <property type="entry name" value="GPP34-like"/>
</dbReference>
<dbReference type="GO" id="GO:0043001">
    <property type="term" value="P:Golgi to plasma membrane protein transport"/>
    <property type="evidence" value="ECO:0007669"/>
    <property type="project" value="TreeGrafter"/>
</dbReference>
<feature type="region of interest" description="Disordered" evidence="6">
    <location>
        <begin position="393"/>
        <end position="457"/>
    </location>
</feature>
<comment type="similarity">
    <text evidence="2">Belongs to the GOLPH3/VPS74 family.</text>
</comment>
<dbReference type="GO" id="GO:0000139">
    <property type="term" value="C:Golgi membrane"/>
    <property type="evidence" value="ECO:0007669"/>
    <property type="project" value="UniProtKB-SubCell"/>
</dbReference>
<dbReference type="Pfam" id="PF05719">
    <property type="entry name" value="GPP34"/>
    <property type="match status" value="1"/>
</dbReference>
<dbReference type="OrthoDB" id="2189106at2759"/>
<dbReference type="Gene3D" id="1.10.3630.10">
    <property type="entry name" value="yeast vps74-n-term truncation variant domain like"/>
    <property type="match status" value="1"/>
</dbReference>
<feature type="region of interest" description="Disordered" evidence="6">
    <location>
        <begin position="1"/>
        <end position="52"/>
    </location>
</feature>
<dbReference type="GO" id="GO:0007030">
    <property type="term" value="P:Golgi organization"/>
    <property type="evidence" value="ECO:0007669"/>
    <property type="project" value="TreeGrafter"/>
</dbReference>
<feature type="region of interest" description="Disordered" evidence="6">
    <location>
        <begin position="107"/>
        <end position="179"/>
    </location>
</feature>
<sequence length="661" mass="73069">MSNSFRQGMAIQGLSPTSPPKRNPYNSTQPRRRRQVFTPPQLATPRGPGSTREFTVLEGGKWETCSATQPPDYHKPVSKVSLRIDTDVGSRCCVHDSDRHVPPVVSMSVTKRGNRVSQERTYRQKTFHTKGKPNSNPSGRAHAYNAGMPSPLSSNSSNSPPSTSVSSSQASTTTRSCTSLASTVPSRECDLCRGGCQYGSRLGSHTELDPVTGHRNPPLTLLDEVVLIALQDNRGRVGEWNDSISYILRGCLLIELALRHRIRVLDSNNQQFGHTLPLEKHVIEVVNLDSTSHPLLDETLQKLMLVRQPLSIETWISLLNGEAWGTNFEHLHIKQLRRRIAQSLVDRGVLYTASSFATFALLKRETFPLRDKRIFHKCRERLVHVLSLSSGRETQSRDPNICSNSRPAQRPVSFSGRPLEETNVSITHTRRTSDPVRMRSDTHSSPAASSQAHWTTAESANNECRENLLAKNESDYPLATPDRPQSNDNFVVHPLWGEPIQIDGYYICDPAVAYDYLRQVSLTIAVFSAKHLTATVVSSATDFPSLDTLRERAYALLRYYSQWPYEPAKVQGPAAQTSSLYGNQSDPNSLTPSRTPSDTTLDSLGSDTAPCVGIGEDRVSPQNTPVPTSGEPPSWSESRVDSDALKLVAGVFCVFGSTTMV</sequence>
<name>A0A9W8AMG9_9FUNG</name>
<dbReference type="GO" id="GO:0048194">
    <property type="term" value="P:Golgi vesicle budding"/>
    <property type="evidence" value="ECO:0007669"/>
    <property type="project" value="TreeGrafter"/>
</dbReference>
<organism evidence="7 8">
    <name type="scientific">Dispira parvispora</name>
    <dbReference type="NCBI Taxonomy" id="1520584"/>
    <lineage>
        <taxon>Eukaryota</taxon>
        <taxon>Fungi</taxon>
        <taxon>Fungi incertae sedis</taxon>
        <taxon>Zoopagomycota</taxon>
        <taxon>Kickxellomycotina</taxon>
        <taxon>Dimargaritomycetes</taxon>
        <taxon>Dimargaritales</taxon>
        <taxon>Dimargaritaceae</taxon>
        <taxon>Dispira</taxon>
    </lineage>
</organism>
<keyword evidence="8" id="KW-1185">Reference proteome</keyword>
<dbReference type="PANTHER" id="PTHR12704">
    <property type="entry name" value="TRANS-GOLGI PROTEIN GMX33"/>
    <property type="match status" value="1"/>
</dbReference>
<keyword evidence="5" id="KW-0472">Membrane</keyword>
<feature type="compositionally biased region" description="Polar residues" evidence="6">
    <location>
        <begin position="443"/>
        <end position="457"/>
    </location>
</feature>
<keyword evidence="4" id="KW-0446">Lipid-binding</keyword>
<feature type="region of interest" description="Disordered" evidence="6">
    <location>
        <begin position="574"/>
        <end position="639"/>
    </location>
</feature>
<evidence type="ECO:0000256" key="3">
    <source>
        <dbReference type="ARBA" id="ARBA00023034"/>
    </source>
</evidence>
<dbReference type="GO" id="GO:0005802">
    <property type="term" value="C:trans-Golgi network"/>
    <property type="evidence" value="ECO:0007669"/>
    <property type="project" value="TreeGrafter"/>
</dbReference>
<evidence type="ECO:0000256" key="5">
    <source>
        <dbReference type="ARBA" id="ARBA00023136"/>
    </source>
</evidence>
<dbReference type="EMBL" id="JANBPY010001026">
    <property type="protein sequence ID" value="KAJ1962045.1"/>
    <property type="molecule type" value="Genomic_DNA"/>
</dbReference>
<dbReference type="GO" id="GO:0005829">
    <property type="term" value="C:cytosol"/>
    <property type="evidence" value="ECO:0007669"/>
    <property type="project" value="TreeGrafter"/>
</dbReference>
<dbReference type="PANTHER" id="PTHR12704:SF2">
    <property type="entry name" value="GOLGI PHOSPHOPROTEIN 3 HOMOLOG SAURON"/>
    <property type="match status" value="1"/>
</dbReference>